<evidence type="ECO:0000313" key="7">
    <source>
        <dbReference type="Proteomes" id="UP001172681"/>
    </source>
</evidence>
<dbReference type="GO" id="GO:0032259">
    <property type="term" value="P:methylation"/>
    <property type="evidence" value="ECO:0007669"/>
    <property type="project" value="UniProtKB-KW"/>
</dbReference>
<dbReference type="Pfam" id="PF08100">
    <property type="entry name" value="Dimerisation"/>
    <property type="match status" value="1"/>
</dbReference>
<dbReference type="Pfam" id="PF00891">
    <property type="entry name" value="Methyltransf_2"/>
    <property type="match status" value="1"/>
</dbReference>
<dbReference type="EMBL" id="JAPDRN010000003">
    <property type="protein sequence ID" value="KAJ9646073.1"/>
    <property type="molecule type" value="Genomic_DNA"/>
</dbReference>
<comment type="caution">
    <text evidence="6">The sequence shown here is derived from an EMBL/GenBank/DDBJ whole genome shotgun (WGS) entry which is preliminary data.</text>
</comment>
<dbReference type="GO" id="GO:0008171">
    <property type="term" value="F:O-methyltransferase activity"/>
    <property type="evidence" value="ECO:0007669"/>
    <property type="project" value="InterPro"/>
</dbReference>
<dbReference type="InterPro" id="IPR001077">
    <property type="entry name" value="COMT_C"/>
</dbReference>
<evidence type="ECO:0000259" key="4">
    <source>
        <dbReference type="Pfam" id="PF00891"/>
    </source>
</evidence>
<dbReference type="PROSITE" id="PS51683">
    <property type="entry name" value="SAM_OMT_II"/>
    <property type="match status" value="1"/>
</dbReference>
<evidence type="ECO:0000256" key="1">
    <source>
        <dbReference type="ARBA" id="ARBA00022603"/>
    </source>
</evidence>
<keyword evidence="3" id="KW-0949">S-adenosyl-L-methionine</keyword>
<keyword evidence="7" id="KW-1185">Reference proteome</keyword>
<dbReference type="Gene3D" id="3.40.50.150">
    <property type="entry name" value="Vaccinia Virus protein VP39"/>
    <property type="match status" value="1"/>
</dbReference>
<accession>A0AA38YE13</accession>
<dbReference type="InterPro" id="IPR036388">
    <property type="entry name" value="WH-like_DNA-bd_sf"/>
</dbReference>
<keyword evidence="1" id="KW-0489">Methyltransferase</keyword>
<keyword evidence="2" id="KW-0808">Transferase</keyword>
<dbReference type="InterPro" id="IPR029063">
    <property type="entry name" value="SAM-dependent_MTases_sf"/>
</dbReference>
<feature type="domain" description="O-methyltransferase C-terminal" evidence="4">
    <location>
        <begin position="249"/>
        <end position="392"/>
    </location>
</feature>
<dbReference type="PANTHER" id="PTHR43712:SF17">
    <property type="entry name" value="O-METHYLTRANSFERASE"/>
    <property type="match status" value="1"/>
</dbReference>
<protein>
    <recommendedName>
        <fullName evidence="8">O-methyltransferase</fullName>
    </recommendedName>
</protein>
<evidence type="ECO:0008006" key="8">
    <source>
        <dbReference type="Google" id="ProtNLM"/>
    </source>
</evidence>
<dbReference type="InterPro" id="IPR036390">
    <property type="entry name" value="WH_DNA-bd_sf"/>
</dbReference>
<dbReference type="AlphaFoldDB" id="A0AA38YE13"/>
<organism evidence="6 7">
    <name type="scientific">Knufia peltigerae</name>
    <dbReference type="NCBI Taxonomy" id="1002370"/>
    <lineage>
        <taxon>Eukaryota</taxon>
        <taxon>Fungi</taxon>
        <taxon>Dikarya</taxon>
        <taxon>Ascomycota</taxon>
        <taxon>Pezizomycotina</taxon>
        <taxon>Eurotiomycetes</taxon>
        <taxon>Chaetothyriomycetidae</taxon>
        <taxon>Chaetothyriales</taxon>
        <taxon>Trichomeriaceae</taxon>
        <taxon>Knufia</taxon>
    </lineage>
</organism>
<evidence type="ECO:0000259" key="5">
    <source>
        <dbReference type="Pfam" id="PF08100"/>
    </source>
</evidence>
<dbReference type="SUPFAM" id="SSF46785">
    <property type="entry name" value="Winged helix' DNA-binding domain"/>
    <property type="match status" value="1"/>
</dbReference>
<dbReference type="Gene3D" id="1.10.10.10">
    <property type="entry name" value="Winged helix-like DNA-binding domain superfamily/Winged helix DNA-binding domain"/>
    <property type="match status" value="1"/>
</dbReference>
<feature type="domain" description="O-methyltransferase dimerisation" evidence="5">
    <location>
        <begin position="81"/>
        <end position="144"/>
    </location>
</feature>
<name>A0AA38YE13_9EURO</name>
<dbReference type="PANTHER" id="PTHR43712">
    <property type="entry name" value="PUTATIVE (AFU_ORTHOLOGUE AFUA_4G14580)-RELATED"/>
    <property type="match status" value="1"/>
</dbReference>
<dbReference type="InterPro" id="IPR012967">
    <property type="entry name" value="COMT_dimerisation"/>
</dbReference>
<dbReference type="Proteomes" id="UP001172681">
    <property type="component" value="Unassembled WGS sequence"/>
</dbReference>
<proteinExistence type="predicted"/>
<evidence type="ECO:0000313" key="6">
    <source>
        <dbReference type="EMBL" id="KAJ9646073.1"/>
    </source>
</evidence>
<reference evidence="6" key="1">
    <citation type="submission" date="2022-10" db="EMBL/GenBank/DDBJ databases">
        <title>Culturing micro-colonial fungi from biological soil crusts in the Mojave desert and describing Neophaeococcomyces mojavensis, and introducing the new genera and species Taxawa tesnikishii.</title>
        <authorList>
            <person name="Kurbessoian T."/>
            <person name="Stajich J.E."/>
        </authorList>
    </citation>
    <scope>NUCLEOTIDE SEQUENCE</scope>
    <source>
        <strain evidence="6">TK_35</strain>
    </source>
</reference>
<dbReference type="GO" id="GO:0046983">
    <property type="term" value="F:protein dimerization activity"/>
    <property type="evidence" value="ECO:0007669"/>
    <property type="project" value="InterPro"/>
</dbReference>
<gene>
    <name evidence="6" type="ORF">H2204_000735</name>
</gene>
<sequence>MSEESKKILKSLSDELEKGELDDVGRRRLISQARKLVSSLKNEGDVIMDVFFAVSWIPLDPQDNVTLMVIPCFPFQPLQGNVIKVMMDLGLFKALVSGGHPQTAAQLAEQSNKNIDPQLLNRLLRFLAAHGYVDQVEDKYQGNSATRALARDESEYGAEHSVGFLYDGYNKIPEHLKRIGYVNPADKKYSPLSLAKNMDGKDTFEILAVDPALEATNKWFRAVSAQYTPWIQTYPFLERVPMVNDGEVQFVDVGGNLGHQTLILKEANPQLPGRFIVQDLTNIVPATSHLAPAGVEFQPYNFYDEQPVKGAACYYMRYIVHDWGNADGIRILTRVREAMKPGYSKLLINEWVVPEQGASRMVTGADMVMMVAGSGMERTLAQFRELIEKAGLKIGEVFYAKDEISPAIIEVVVA</sequence>
<evidence type="ECO:0000256" key="3">
    <source>
        <dbReference type="ARBA" id="ARBA00022691"/>
    </source>
</evidence>
<dbReference type="InterPro" id="IPR016461">
    <property type="entry name" value="COMT-like"/>
</dbReference>
<evidence type="ECO:0000256" key="2">
    <source>
        <dbReference type="ARBA" id="ARBA00022679"/>
    </source>
</evidence>
<dbReference type="SUPFAM" id="SSF53335">
    <property type="entry name" value="S-adenosyl-L-methionine-dependent methyltransferases"/>
    <property type="match status" value="1"/>
</dbReference>